<dbReference type="Pfam" id="PF10294">
    <property type="entry name" value="Methyltransf_16"/>
    <property type="match status" value="1"/>
</dbReference>
<dbReference type="InterPro" id="IPR019410">
    <property type="entry name" value="Methyltransf_16"/>
</dbReference>
<dbReference type="AlphaFoldDB" id="A0A067MPN2"/>
<organism evidence="1 2">
    <name type="scientific">Botryobasidium botryosum (strain FD-172 SS1)</name>
    <dbReference type="NCBI Taxonomy" id="930990"/>
    <lineage>
        <taxon>Eukaryota</taxon>
        <taxon>Fungi</taxon>
        <taxon>Dikarya</taxon>
        <taxon>Basidiomycota</taxon>
        <taxon>Agaricomycotina</taxon>
        <taxon>Agaricomycetes</taxon>
        <taxon>Cantharellales</taxon>
        <taxon>Botryobasidiaceae</taxon>
        <taxon>Botryobasidium</taxon>
    </lineage>
</organism>
<dbReference type="OrthoDB" id="413520at2759"/>
<gene>
    <name evidence="1" type="ORF">BOTBODRAFT_111314</name>
</gene>
<evidence type="ECO:0008006" key="3">
    <source>
        <dbReference type="Google" id="ProtNLM"/>
    </source>
</evidence>
<dbReference type="PANTHER" id="PTHR14614:SF161">
    <property type="match status" value="1"/>
</dbReference>
<dbReference type="STRING" id="930990.A0A067MPN2"/>
<evidence type="ECO:0000313" key="1">
    <source>
        <dbReference type="EMBL" id="KDQ13551.1"/>
    </source>
</evidence>
<name>A0A067MPN2_BOTB1</name>
<proteinExistence type="predicted"/>
<dbReference type="PANTHER" id="PTHR14614">
    <property type="entry name" value="HEPATOCELLULAR CARCINOMA-ASSOCIATED ANTIGEN"/>
    <property type="match status" value="1"/>
</dbReference>
<dbReference type="Gene3D" id="3.40.50.150">
    <property type="entry name" value="Vaccinia Virus protein VP39"/>
    <property type="match status" value="1"/>
</dbReference>
<dbReference type="EMBL" id="KL198043">
    <property type="protein sequence ID" value="KDQ13551.1"/>
    <property type="molecule type" value="Genomic_DNA"/>
</dbReference>
<dbReference type="InterPro" id="IPR029063">
    <property type="entry name" value="SAM-dependent_MTases_sf"/>
</dbReference>
<dbReference type="GO" id="GO:0005829">
    <property type="term" value="C:cytosol"/>
    <property type="evidence" value="ECO:0007669"/>
    <property type="project" value="TreeGrafter"/>
</dbReference>
<dbReference type="HOGENOM" id="CLU_039535_0_0_1"/>
<accession>A0A067MPN2</accession>
<keyword evidence="2" id="KW-1185">Reference proteome</keyword>
<dbReference type="InParanoid" id="A0A067MPN2"/>
<protein>
    <recommendedName>
        <fullName evidence="3">Protein-lysine N-methyltransferase EFM6</fullName>
    </recommendedName>
</protein>
<sequence length="315" mass="34896">MGSGFNFPQNLSIQPSKPPSHLFTLDEINEPLSQHTDGGNHINILQSIDQYGIAGRVWEAAYVFTSYICPPSHLQIEFNPSCPLLAKSGDRGRTVIELGSGTGYVGLQLAKYLDSQSDIVILTDLTDVCPLLEDNASRMLADLNQSPGAEVWVRPLAWGNSNDARNLASQLGLLHSASTPPRPPTHIVCSDLVYFTDLLAPLLRSLIYLTSPPFASPSSHPPVQVILSYKVRSLQKESPFWFAFGAWFSFHPVLYRHKKVPPSQWNRFGSSTSSFVFVATRKQETLGWTVPEDDTALMGRGDMAFEQILLFDMES</sequence>
<dbReference type="GO" id="GO:0008757">
    <property type="term" value="F:S-adenosylmethionine-dependent methyltransferase activity"/>
    <property type="evidence" value="ECO:0007669"/>
    <property type="project" value="UniProtKB-ARBA"/>
</dbReference>
<dbReference type="SUPFAM" id="SSF53335">
    <property type="entry name" value="S-adenosyl-L-methionine-dependent methyltransferases"/>
    <property type="match status" value="1"/>
</dbReference>
<evidence type="ECO:0000313" key="2">
    <source>
        <dbReference type="Proteomes" id="UP000027195"/>
    </source>
</evidence>
<reference evidence="2" key="1">
    <citation type="journal article" date="2014" name="Proc. Natl. Acad. Sci. U.S.A.">
        <title>Extensive sampling of basidiomycete genomes demonstrates inadequacy of the white-rot/brown-rot paradigm for wood decay fungi.</title>
        <authorList>
            <person name="Riley R."/>
            <person name="Salamov A.A."/>
            <person name="Brown D.W."/>
            <person name="Nagy L.G."/>
            <person name="Floudas D."/>
            <person name="Held B.W."/>
            <person name="Levasseur A."/>
            <person name="Lombard V."/>
            <person name="Morin E."/>
            <person name="Otillar R."/>
            <person name="Lindquist E.A."/>
            <person name="Sun H."/>
            <person name="LaButti K.M."/>
            <person name="Schmutz J."/>
            <person name="Jabbour D."/>
            <person name="Luo H."/>
            <person name="Baker S.E."/>
            <person name="Pisabarro A.G."/>
            <person name="Walton J.D."/>
            <person name="Blanchette R.A."/>
            <person name="Henrissat B."/>
            <person name="Martin F."/>
            <person name="Cullen D."/>
            <person name="Hibbett D.S."/>
            <person name="Grigoriev I.V."/>
        </authorList>
    </citation>
    <scope>NUCLEOTIDE SEQUENCE [LARGE SCALE GENOMIC DNA]</scope>
    <source>
        <strain evidence="2">FD-172 SS1</strain>
    </source>
</reference>
<dbReference type="Proteomes" id="UP000027195">
    <property type="component" value="Unassembled WGS sequence"/>
</dbReference>
<dbReference type="GO" id="GO:0032991">
    <property type="term" value="C:protein-containing complex"/>
    <property type="evidence" value="ECO:0007669"/>
    <property type="project" value="TreeGrafter"/>
</dbReference>